<evidence type="ECO:0000313" key="2">
    <source>
        <dbReference type="EMBL" id="ELQ63101.1"/>
    </source>
</evidence>
<dbReference type="EMBL" id="JH795755">
    <property type="protein sequence ID" value="ELQ63101.1"/>
    <property type="molecule type" value="Genomic_DNA"/>
</dbReference>
<organism>
    <name type="scientific">Pyricularia oryzae (strain P131)</name>
    <name type="common">Rice blast fungus</name>
    <name type="synonym">Magnaporthe oryzae</name>
    <dbReference type="NCBI Taxonomy" id="1143193"/>
    <lineage>
        <taxon>Eukaryota</taxon>
        <taxon>Fungi</taxon>
        <taxon>Dikarya</taxon>
        <taxon>Ascomycota</taxon>
        <taxon>Pezizomycotina</taxon>
        <taxon>Sordariomycetes</taxon>
        <taxon>Sordariomycetidae</taxon>
        <taxon>Magnaporthales</taxon>
        <taxon>Pyriculariaceae</taxon>
        <taxon>Pyricularia</taxon>
    </lineage>
</organism>
<dbReference type="AlphaFoldDB" id="L7J4F1"/>
<evidence type="ECO:0000256" key="1">
    <source>
        <dbReference type="SAM" id="MobiDB-lite"/>
    </source>
</evidence>
<reference evidence="2" key="1">
    <citation type="journal article" date="2012" name="PLoS Genet.">
        <title>Comparative analysis of the genomes of two field isolates of the rice blast fungus Magnaporthe oryzae.</title>
        <authorList>
            <person name="Xue M."/>
            <person name="Yang J."/>
            <person name="Li Z."/>
            <person name="Hu S."/>
            <person name="Yao N."/>
            <person name="Dean R.A."/>
            <person name="Zhao W."/>
            <person name="Shen M."/>
            <person name="Zhang H."/>
            <person name="Li C."/>
            <person name="Liu L."/>
            <person name="Cao L."/>
            <person name="Xu X."/>
            <person name="Xing Y."/>
            <person name="Hsiang T."/>
            <person name="Zhang Z."/>
            <person name="Xu J.R."/>
            <person name="Peng Y.L."/>
        </authorList>
    </citation>
    <scope>NUCLEOTIDE SEQUENCE [LARGE SCALE GENOMIC DNA]</scope>
    <source>
        <strain evidence="2">P131</strain>
    </source>
</reference>
<proteinExistence type="predicted"/>
<name>L7J4F1_PYRO1</name>
<gene>
    <name evidence="2" type="ORF">OOW_P131scaffold01008g12</name>
</gene>
<sequence length="69" mass="7107">MSSSGPSTGNQASSSSGTGTNNPSTSQQARPTTSYLPDLVKWLPARCMQGLFDPVADQPSVLHVSLLSG</sequence>
<protein>
    <submittedName>
        <fullName evidence="2">Uncharacterized protein</fullName>
    </submittedName>
</protein>
<feature type="region of interest" description="Disordered" evidence="1">
    <location>
        <begin position="1"/>
        <end position="33"/>
    </location>
</feature>
<accession>L7J4F1</accession>
<feature type="compositionally biased region" description="Low complexity" evidence="1">
    <location>
        <begin position="1"/>
        <end position="27"/>
    </location>
</feature>